<feature type="transmembrane region" description="Helical" evidence="6">
    <location>
        <begin position="46"/>
        <end position="66"/>
    </location>
</feature>
<feature type="transmembrane region" description="Helical" evidence="6">
    <location>
        <begin position="148"/>
        <end position="170"/>
    </location>
</feature>
<evidence type="ECO:0000256" key="2">
    <source>
        <dbReference type="ARBA" id="ARBA00022475"/>
    </source>
</evidence>
<dbReference type="Pfam" id="PF01810">
    <property type="entry name" value="LysE"/>
    <property type="match status" value="1"/>
</dbReference>
<name>A0A0E3NA93_METTT</name>
<dbReference type="PANTHER" id="PTHR38825">
    <property type="entry name" value="LYSINE EXPORTER PROTEIN (LYSE/YGGA)"/>
    <property type="match status" value="1"/>
</dbReference>
<accession>A0A0E3NA93</accession>
<gene>
    <name evidence="7" type="ORF">MSTHT_2125</name>
</gene>
<reference evidence="7 8" key="1">
    <citation type="submission" date="2014-07" db="EMBL/GenBank/DDBJ databases">
        <title>Methanogenic archaea and the global carbon cycle.</title>
        <authorList>
            <person name="Henriksen J.R."/>
            <person name="Luke J."/>
            <person name="Reinhart S."/>
            <person name="Benedict M.N."/>
            <person name="Youngblut N.D."/>
            <person name="Metcalf M.E."/>
            <person name="Whitaker R.J."/>
            <person name="Metcalf W.W."/>
        </authorList>
    </citation>
    <scope>NUCLEOTIDE SEQUENCE [LARGE SCALE GENOMIC DNA]</scope>
    <source>
        <strain evidence="8">ATCC 43570 / DSM 1825 / OCM 12 / VKM B-1830 / TM-1</strain>
    </source>
</reference>
<organism evidence="7 8">
    <name type="scientific">Methanosarcina thermophila (strain ATCC 43570 / DSM 1825 / OCM 12 / VKM B-1830 / TM-1)</name>
    <dbReference type="NCBI Taxonomy" id="523844"/>
    <lineage>
        <taxon>Archaea</taxon>
        <taxon>Methanobacteriati</taxon>
        <taxon>Methanobacteriota</taxon>
        <taxon>Stenosarchaea group</taxon>
        <taxon>Methanomicrobia</taxon>
        <taxon>Methanosarcinales</taxon>
        <taxon>Methanosarcinaceae</taxon>
        <taxon>Methanosarcina</taxon>
    </lineage>
</organism>
<proteinExistence type="predicted"/>
<evidence type="ECO:0000256" key="5">
    <source>
        <dbReference type="ARBA" id="ARBA00023136"/>
    </source>
</evidence>
<comment type="subcellular location">
    <subcellularLocation>
        <location evidence="1">Cell membrane</location>
        <topology evidence="1">Multi-pass membrane protein</topology>
    </subcellularLocation>
</comment>
<keyword evidence="4 6" id="KW-1133">Transmembrane helix</keyword>
<dbReference type="HOGENOM" id="CLU_104651_0_0_2"/>
<evidence type="ECO:0000256" key="4">
    <source>
        <dbReference type="ARBA" id="ARBA00022989"/>
    </source>
</evidence>
<evidence type="ECO:0000256" key="6">
    <source>
        <dbReference type="SAM" id="Phobius"/>
    </source>
</evidence>
<feature type="transmembrane region" description="Helical" evidence="6">
    <location>
        <begin position="191"/>
        <end position="209"/>
    </location>
</feature>
<evidence type="ECO:0000256" key="3">
    <source>
        <dbReference type="ARBA" id="ARBA00022692"/>
    </source>
</evidence>
<dbReference type="GO" id="GO:0006865">
    <property type="term" value="P:amino acid transport"/>
    <property type="evidence" value="ECO:0007669"/>
    <property type="project" value="InterPro"/>
</dbReference>
<dbReference type="GeneID" id="41602485"/>
<dbReference type="AlphaFoldDB" id="A0A0E3NA93"/>
<evidence type="ECO:0000256" key="1">
    <source>
        <dbReference type="ARBA" id="ARBA00004651"/>
    </source>
</evidence>
<dbReference type="RefSeq" id="WP_048167865.1">
    <property type="nucleotide sequence ID" value="NZ_CP009501.1"/>
</dbReference>
<dbReference type="Proteomes" id="UP000066529">
    <property type="component" value="Chromosome"/>
</dbReference>
<keyword evidence="3 6" id="KW-0812">Transmembrane</keyword>
<dbReference type="PANTHER" id="PTHR38825:SF1">
    <property type="entry name" value="TRANSPORTER, LYSE FAMILY"/>
    <property type="match status" value="1"/>
</dbReference>
<feature type="transmembrane region" description="Helical" evidence="6">
    <location>
        <begin position="72"/>
        <end position="93"/>
    </location>
</feature>
<dbReference type="InterPro" id="IPR001123">
    <property type="entry name" value="LeuE-type"/>
</dbReference>
<evidence type="ECO:0000313" key="7">
    <source>
        <dbReference type="EMBL" id="AKB13883.1"/>
    </source>
</evidence>
<keyword evidence="2" id="KW-1003">Cell membrane</keyword>
<dbReference type="GO" id="GO:0005886">
    <property type="term" value="C:plasma membrane"/>
    <property type="evidence" value="ECO:0007669"/>
    <property type="project" value="UniProtKB-SubCell"/>
</dbReference>
<dbReference type="KEGG" id="mthr:MSTHT_2125"/>
<sequence>MINIEILKALLLGFSVGLTGALVPGPMLFATIETSLKKGWFTGPKVVFGHIIVEAVIYLMILSGAASLVDSGVISSIFLIGGLSLLVFGFLTIKDARAADISAQISQGSPGSKLTSNPVLIGVVTSVSNPYFWIWWLTASSALILKEYELGVISAIAYMLGHWTADLSWFTIVSGSFSRGKNLLSQKVHRYILYTCGIFLAIFGFYFMLNYNNSIKLA</sequence>
<evidence type="ECO:0000313" key="8">
    <source>
        <dbReference type="Proteomes" id="UP000066529"/>
    </source>
</evidence>
<dbReference type="EMBL" id="CP009501">
    <property type="protein sequence ID" value="AKB13883.1"/>
    <property type="molecule type" value="Genomic_DNA"/>
</dbReference>
<keyword evidence="5 6" id="KW-0472">Membrane</keyword>
<feature type="transmembrane region" description="Helical" evidence="6">
    <location>
        <begin position="114"/>
        <end position="136"/>
    </location>
</feature>
<dbReference type="STRING" id="523844.MSTHT_2125"/>
<feature type="transmembrane region" description="Helical" evidence="6">
    <location>
        <begin position="6"/>
        <end position="25"/>
    </location>
</feature>
<protein>
    <submittedName>
        <fullName evidence="7">Transporter, LysE family</fullName>
    </submittedName>
</protein>
<dbReference type="OrthoDB" id="121309at2157"/>
<dbReference type="PATRIC" id="fig|523844.20.peg.2617"/>